<keyword evidence="3 14" id="KW-0813">Transport</keyword>
<dbReference type="NCBIfam" id="TIGR01783">
    <property type="entry name" value="TonB-siderophor"/>
    <property type="match status" value="1"/>
</dbReference>
<dbReference type="AlphaFoldDB" id="A0A330LME5"/>
<dbReference type="PANTHER" id="PTHR32552:SF68">
    <property type="entry name" value="FERRICHROME OUTER MEMBRANE TRANSPORTER_PHAGE RECEPTOR"/>
    <property type="match status" value="1"/>
</dbReference>
<keyword evidence="10 16" id="KW-0798">TonB box</keyword>
<keyword evidence="11 14" id="KW-0472">Membrane</keyword>
<dbReference type="InterPro" id="IPR039426">
    <property type="entry name" value="TonB-dep_rcpt-like"/>
</dbReference>
<sequence length="707" mass="78585">MLYQPIRILSPVAFAIICALSSSAFAEQPIIDSTEEQMTVFGKAYRNTATKTTLAPMDTPQAISNVDRETLDLRGVKSVAEALRYVPAVNTELRGGAVSRLDLFNIRGFINYQNFYDGLPLMFNGWNLQPQIDSIALEQVEVFKGPTSVLYGNIPPGGMVNLIAKSPQQEQSTDVTVTAGNFDRKELSIDSTGQIADSNLSYRVVALVRKKEGQADTSEEERYVLAPSLDWQLSDKTLVNFNVYYQNDPSAGIYTSVPGAGSVLSNPNGKLDSSIFTGDENWNTYEREVLMLGYKINHEFNADWRFLMNARYMNADAYQENTYNTALQSDMRTVGRNAYLTDEKSQSFVIDNQISGRFNTGVLEHNVLLGFDYQQLDSRIIYKDASAPSIDVFNPNHQQIDGSSLNFTYTTDFDLESRQVGIYVQDQLLLGNWIVIAGGRYDEYEQTSTDHASGADTAAAIKQDNFAFRLGGLYNFDNGLAPYVSYAQSFEPVVGNDRHGNAFVPSTGEQWEAGLKYESADMSKTFVISLFNITKKNDLTRDPTGTPYDKVQTGETQSKGVEVEANLMLTDNLDLATSYTYMDMKVTEDNTGLEGKTPIWVPKHAANAWLNYYIYNGMPAGTTIGTGIRYVGETQIDAMNSDQVPDYTLVDMSVAYDLSYLSDSLDGSSISVVASNLFGTEYYSCYDTNNCWFGAERSITANVKFNF</sequence>
<dbReference type="KEGG" id="mya:MORIYA_0550"/>
<evidence type="ECO:0000256" key="6">
    <source>
        <dbReference type="ARBA" id="ARBA00022692"/>
    </source>
</evidence>
<dbReference type="InterPro" id="IPR010917">
    <property type="entry name" value="TonB_rcpt_CS"/>
</dbReference>
<dbReference type="PROSITE" id="PS52016">
    <property type="entry name" value="TONB_DEPENDENT_REC_3"/>
    <property type="match status" value="1"/>
</dbReference>
<feature type="domain" description="TonB-dependent receptor-like beta-barrel" evidence="18">
    <location>
        <begin position="230"/>
        <end position="677"/>
    </location>
</feature>
<dbReference type="InterPro" id="IPR000531">
    <property type="entry name" value="Beta-barrel_TonB"/>
</dbReference>
<feature type="chain" id="PRO_5016401471" evidence="17">
    <location>
        <begin position="27"/>
        <end position="707"/>
    </location>
</feature>
<dbReference type="Pfam" id="PF07715">
    <property type="entry name" value="Plug"/>
    <property type="match status" value="1"/>
</dbReference>
<evidence type="ECO:0000256" key="4">
    <source>
        <dbReference type="ARBA" id="ARBA00022452"/>
    </source>
</evidence>
<dbReference type="InterPro" id="IPR012910">
    <property type="entry name" value="Plug_dom"/>
</dbReference>
<reference evidence="21" key="1">
    <citation type="submission" date="2018-05" db="EMBL/GenBank/DDBJ databases">
        <authorList>
            <person name="Cea G.-C."/>
            <person name="William W."/>
        </authorList>
    </citation>
    <scope>NUCLEOTIDE SEQUENCE [LARGE SCALE GENOMIC DNA]</scope>
    <source>
        <strain evidence="21">DB21MT 5</strain>
    </source>
</reference>
<feature type="domain" description="TonB-dependent receptor plug" evidence="19">
    <location>
        <begin position="57"/>
        <end position="158"/>
    </location>
</feature>
<evidence type="ECO:0000256" key="14">
    <source>
        <dbReference type="PROSITE-ProRule" id="PRU01360"/>
    </source>
</evidence>
<name>A0A330LME5_9GAMM</name>
<keyword evidence="5" id="KW-0410">Iron transport</keyword>
<keyword evidence="12 20" id="KW-0675">Receptor</keyword>
<evidence type="ECO:0000313" key="21">
    <source>
        <dbReference type="Proteomes" id="UP000250163"/>
    </source>
</evidence>
<evidence type="ECO:0000256" key="11">
    <source>
        <dbReference type="ARBA" id="ARBA00023136"/>
    </source>
</evidence>
<dbReference type="GO" id="GO:0015891">
    <property type="term" value="P:siderophore transport"/>
    <property type="evidence" value="ECO:0007669"/>
    <property type="project" value="InterPro"/>
</dbReference>
<dbReference type="GO" id="GO:0009279">
    <property type="term" value="C:cell outer membrane"/>
    <property type="evidence" value="ECO:0007669"/>
    <property type="project" value="UniProtKB-SubCell"/>
</dbReference>
<dbReference type="GO" id="GO:0038023">
    <property type="term" value="F:signaling receptor activity"/>
    <property type="evidence" value="ECO:0007669"/>
    <property type="project" value="InterPro"/>
</dbReference>
<evidence type="ECO:0000256" key="15">
    <source>
        <dbReference type="PROSITE-ProRule" id="PRU10144"/>
    </source>
</evidence>
<evidence type="ECO:0000256" key="16">
    <source>
        <dbReference type="RuleBase" id="RU003357"/>
    </source>
</evidence>
<dbReference type="PROSITE" id="PS01156">
    <property type="entry name" value="TONB_DEPENDENT_REC_2"/>
    <property type="match status" value="1"/>
</dbReference>
<evidence type="ECO:0000256" key="13">
    <source>
        <dbReference type="ARBA" id="ARBA00023237"/>
    </source>
</evidence>
<dbReference type="Gene3D" id="2.170.130.10">
    <property type="entry name" value="TonB-dependent receptor, plug domain"/>
    <property type="match status" value="1"/>
</dbReference>
<evidence type="ECO:0000256" key="7">
    <source>
        <dbReference type="ARBA" id="ARBA00022729"/>
    </source>
</evidence>
<evidence type="ECO:0000259" key="18">
    <source>
        <dbReference type="Pfam" id="PF00593"/>
    </source>
</evidence>
<evidence type="ECO:0000256" key="3">
    <source>
        <dbReference type="ARBA" id="ARBA00022448"/>
    </source>
</evidence>
<keyword evidence="13 14" id="KW-0998">Cell outer membrane</keyword>
<evidence type="ECO:0000259" key="19">
    <source>
        <dbReference type="Pfam" id="PF07715"/>
    </source>
</evidence>
<dbReference type="OrthoDB" id="127311at2"/>
<evidence type="ECO:0000256" key="5">
    <source>
        <dbReference type="ARBA" id="ARBA00022496"/>
    </source>
</evidence>
<keyword evidence="6 14" id="KW-0812">Transmembrane</keyword>
<proteinExistence type="inferred from homology"/>
<feature type="short sequence motif" description="TonB C-terminal box" evidence="15">
    <location>
        <begin position="690"/>
        <end position="707"/>
    </location>
</feature>
<dbReference type="SUPFAM" id="SSF56935">
    <property type="entry name" value="Porins"/>
    <property type="match status" value="1"/>
</dbReference>
<evidence type="ECO:0000256" key="1">
    <source>
        <dbReference type="ARBA" id="ARBA00004571"/>
    </source>
</evidence>
<keyword evidence="4 14" id="KW-1134">Transmembrane beta strand</keyword>
<feature type="signal peptide" evidence="17">
    <location>
        <begin position="1"/>
        <end position="26"/>
    </location>
</feature>
<evidence type="ECO:0000256" key="10">
    <source>
        <dbReference type="ARBA" id="ARBA00023077"/>
    </source>
</evidence>
<evidence type="ECO:0000256" key="17">
    <source>
        <dbReference type="SAM" id="SignalP"/>
    </source>
</evidence>
<evidence type="ECO:0000256" key="2">
    <source>
        <dbReference type="ARBA" id="ARBA00009810"/>
    </source>
</evidence>
<dbReference type="Gene3D" id="2.40.170.20">
    <property type="entry name" value="TonB-dependent receptor, beta-barrel domain"/>
    <property type="match status" value="1"/>
</dbReference>
<dbReference type="Pfam" id="PF00593">
    <property type="entry name" value="TonB_dep_Rec_b-barrel"/>
    <property type="match status" value="1"/>
</dbReference>
<dbReference type="PANTHER" id="PTHR32552">
    <property type="entry name" value="FERRICHROME IRON RECEPTOR-RELATED"/>
    <property type="match status" value="1"/>
</dbReference>
<organism evidence="20 21">
    <name type="scientific">Moritella yayanosii</name>
    <dbReference type="NCBI Taxonomy" id="69539"/>
    <lineage>
        <taxon>Bacteria</taxon>
        <taxon>Pseudomonadati</taxon>
        <taxon>Pseudomonadota</taxon>
        <taxon>Gammaproteobacteria</taxon>
        <taxon>Alteromonadales</taxon>
        <taxon>Moritellaceae</taxon>
        <taxon>Moritella</taxon>
    </lineage>
</organism>
<dbReference type="Proteomes" id="UP000250163">
    <property type="component" value="Chromosome MORIYA"/>
</dbReference>
<protein>
    <submittedName>
        <fullName evidence="20">Putative TonB-dependent siderophore receptor</fullName>
    </submittedName>
</protein>
<dbReference type="GO" id="GO:0015344">
    <property type="term" value="F:siderophore uptake transmembrane transporter activity"/>
    <property type="evidence" value="ECO:0007669"/>
    <property type="project" value="TreeGrafter"/>
</dbReference>
<comment type="subcellular location">
    <subcellularLocation>
        <location evidence="1 14">Cell outer membrane</location>
        <topology evidence="1 14">Multi-pass membrane protein</topology>
    </subcellularLocation>
</comment>
<dbReference type="RefSeq" id="WP_112712467.1">
    <property type="nucleotide sequence ID" value="NZ_LS483250.1"/>
</dbReference>
<dbReference type="EMBL" id="LS483250">
    <property type="protein sequence ID" value="SQD77028.1"/>
    <property type="molecule type" value="Genomic_DNA"/>
</dbReference>
<evidence type="ECO:0000256" key="8">
    <source>
        <dbReference type="ARBA" id="ARBA00023004"/>
    </source>
</evidence>
<keyword evidence="21" id="KW-1185">Reference proteome</keyword>
<dbReference type="InterPro" id="IPR037066">
    <property type="entry name" value="Plug_dom_sf"/>
</dbReference>
<dbReference type="CDD" id="cd01347">
    <property type="entry name" value="ligand_gated_channel"/>
    <property type="match status" value="1"/>
</dbReference>
<evidence type="ECO:0000313" key="20">
    <source>
        <dbReference type="EMBL" id="SQD77028.1"/>
    </source>
</evidence>
<keyword evidence="9" id="KW-0406">Ion transport</keyword>
<dbReference type="InterPro" id="IPR010105">
    <property type="entry name" value="TonB_sidphr_rcpt"/>
</dbReference>
<evidence type="ECO:0000256" key="9">
    <source>
        <dbReference type="ARBA" id="ARBA00023065"/>
    </source>
</evidence>
<keyword evidence="8" id="KW-0408">Iron</keyword>
<keyword evidence="7 17" id="KW-0732">Signal</keyword>
<accession>A0A330LME5</accession>
<comment type="similarity">
    <text evidence="2 14 16">Belongs to the TonB-dependent receptor family.</text>
</comment>
<gene>
    <name evidence="20" type="ORF">MORIYA_0550</name>
</gene>
<evidence type="ECO:0000256" key="12">
    <source>
        <dbReference type="ARBA" id="ARBA00023170"/>
    </source>
</evidence>
<dbReference type="InterPro" id="IPR036942">
    <property type="entry name" value="Beta-barrel_TonB_sf"/>
</dbReference>